<dbReference type="InterPro" id="IPR008271">
    <property type="entry name" value="Ser/Thr_kinase_AS"/>
</dbReference>
<dbReference type="OrthoDB" id="9762169at2"/>
<dbReference type="KEGG" id="sgs:AVL59_04115"/>
<dbReference type="RefSeq" id="WP_067299837.1">
    <property type="nucleotide sequence ID" value="NZ_CP016279.1"/>
</dbReference>
<keyword evidence="12" id="KW-1185">Reference proteome</keyword>
<dbReference type="Pfam" id="PF00069">
    <property type="entry name" value="Pkinase"/>
    <property type="match status" value="1"/>
</dbReference>
<evidence type="ECO:0000256" key="6">
    <source>
        <dbReference type="ARBA" id="ARBA00022840"/>
    </source>
</evidence>
<dbReference type="PANTHER" id="PTHR43289">
    <property type="entry name" value="MITOGEN-ACTIVATED PROTEIN KINASE KINASE KINASE 20-RELATED"/>
    <property type="match status" value="1"/>
</dbReference>
<dbReference type="Proteomes" id="UP001519309">
    <property type="component" value="Unassembled WGS sequence"/>
</dbReference>
<gene>
    <name evidence="9" type="ORF">AVL59_04115</name>
    <name evidence="10" type="ORF">J2Z21_002579</name>
</gene>
<keyword evidence="3" id="KW-0808">Transferase</keyword>
<dbReference type="Gene3D" id="3.30.200.20">
    <property type="entry name" value="Phosphorylase Kinase, domain 1"/>
    <property type="match status" value="1"/>
</dbReference>
<dbReference type="EMBL" id="JAGGLP010000004">
    <property type="protein sequence ID" value="MBP2049648.1"/>
    <property type="molecule type" value="Genomic_DNA"/>
</dbReference>
<dbReference type="AlphaFoldDB" id="A0A1B1AQM7"/>
<dbReference type="PANTHER" id="PTHR43289:SF6">
    <property type="entry name" value="SERINE_THREONINE-PROTEIN KINASE NEKL-3"/>
    <property type="match status" value="1"/>
</dbReference>
<name>A0A1B1AQM7_9ACTN</name>
<evidence type="ECO:0000256" key="5">
    <source>
        <dbReference type="ARBA" id="ARBA00022777"/>
    </source>
</evidence>
<dbReference type="SUPFAM" id="SSF56112">
    <property type="entry name" value="Protein kinase-like (PK-like)"/>
    <property type="match status" value="1"/>
</dbReference>
<evidence type="ECO:0000256" key="7">
    <source>
        <dbReference type="SAM" id="MobiDB-lite"/>
    </source>
</evidence>
<accession>A0A1B1AQM7</accession>
<dbReference type="STRING" id="68214.AVL59_04115"/>
<dbReference type="InterPro" id="IPR000719">
    <property type="entry name" value="Prot_kinase_dom"/>
</dbReference>
<evidence type="ECO:0000256" key="3">
    <source>
        <dbReference type="ARBA" id="ARBA00022679"/>
    </source>
</evidence>
<feature type="region of interest" description="Disordered" evidence="7">
    <location>
        <begin position="276"/>
        <end position="321"/>
    </location>
</feature>
<dbReference type="GO" id="GO:0004674">
    <property type="term" value="F:protein serine/threonine kinase activity"/>
    <property type="evidence" value="ECO:0007669"/>
    <property type="project" value="UniProtKB-KW"/>
</dbReference>
<protein>
    <recommendedName>
        <fullName evidence="1">non-specific serine/threonine protein kinase</fullName>
        <ecNumber evidence="1">2.7.11.1</ecNumber>
    </recommendedName>
</protein>
<feature type="domain" description="Protein kinase" evidence="8">
    <location>
        <begin position="11"/>
        <end position="278"/>
    </location>
</feature>
<sequence length="425" mass="46000">MRPGTLLLGRYEVERELGHGGQGTVYRARDTRLGKRRLVAVKVLRTDCGDATTYRWMMARRFDREVEILADLHHNHIVTVHDRGEHDGTPLLVMEYVPGSSLAERMTAPVRPTVAEVAAWGAQTATGLLAAHRAGVSHRDIKPSNLLISSAGLVKICDFGLVTRPSPGATPLTVEGAGVLGSPGYLSPEQAACRPGDHRSDVFSLGVTLYALLAGGSPFAAEDAARARMRVLDETPPPVSYWRPDAPAPLCDLLSDMMTREPADRPHLPDVLATLEGLGRSPVGGPVRGPVREPVRQPGASAPADGVDERDVPTGVPGPRYDGLTEKYWPRLEEAEELLVRGCCEQADEAFRDIALDITAEGGRAQEHAAFFAALYGRVRTLERRGRRIQAARRLVRLRQRVGPALGEGHPLAHAVAGHRDPQAP</sequence>
<keyword evidence="4" id="KW-0547">Nucleotide-binding</keyword>
<reference evidence="9 11" key="1">
    <citation type="submission" date="2016-06" db="EMBL/GenBank/DDBJ databases">
        <title>Complete genome sequence of Streptomyces griseochromogenes ATCC 14511, the Blasticidin S producer.</title>
        <authorList>
            <person name="Wu L."/>
        </authorList>
    </citation>
    <scope>NUCLEOTIDE SEQUENCE [LARGE SCALE GENOMIC DNA]</scope>
    <source>
        <strain evidence="9 11">ATCC 14511</strain>
    </source>
</reference>
<dbReference type="PROSITE" id="PS50011">
    <property type="entry name" value="PROTEIN_KINASE_DOM"/>
    <property type="match status" value="1"/>
</dbReference>
<keyword evidence="2" id="KW-0723">Serine/threonine-protein kinase</keyword>
<dbReference type="EMBL" id="CP016279">
    <property type="protein sequence ID" value="ANP48865.1"/>
    <property type="molecule type" value="Genomic_DNA"/>
</dbReference>
<dbReference type="Proteomes" id="UP000092659">
    <property type="component" value="Chromosome"/>
</dbReference>
<evidence type="ECO:0000256" key="4">
    <source>
        <dbReference type="ARBA" id="ARBA00022741"/>
    </source>
</evidence>
<evidence type="ECO:0000256" key="1">
    <source>
        <dbReference type="ARBA" id="ARBA00012513"/>
    </source>
</evidence>
<evidence type="ECO:0000256" key="2">
    <source>
        <dbReference type="ARBA" id="ARBA00022527"/>
    </source>
</evidence>
<dbReference type="Gene3D" id="1.10.510.10">
    <property type="entry name" value="Transferase(Phosphotransferase) domain 1"/>
    <property type="match status" value="1"/>
</dbReference>
<evidence type="ECO:0000313" key="10">
    <source>
        <dbReference type="EMBL" id="MBP2049648.1"/>
    </source>
</evidence>
<reference evidence="10 12" key="2">
    <citation type="submission" date="2021-03" db="EMBL/GenBank/DDBJ databases">
        <title>Genomic Encyclopedia of Type Strains, Phase IV (KMG-IV): sequencing the most valuable type-strain genomes for metagenomic binning, comparative biology and taxonomic classification.</title>
        <authorList>
            <person name="Goeker M."/>
        </authorList>
    </citation>
    <scope>NUCLEOTIDE SEQUENCE [LARGE SCALE GENOMIC DNA]</scope>
    <source>
        <strain evidence="10 12">DSM 40499</strain>
    </source>
</reference>
<dbReference type="PROSITE" id="PS00108">
    <property type="entry name" value="PROTEIN_KINASE_ST"/>
    <property type="match status" value="1"/>
</dbReference>
<evidence type="ECO:0000259" key="8">
    <source>
        <dbReference type="PROSITE" id="PS50011"/>
    </source>
</evidence>
<dbReference type="SMART" id="SM00220">
    <property type="entry name" value="S_TKc"/>
    <property type="match status" value="1"/>
</dbReference>
<dbReference type="EC" id="2.7.11.1" evidence="1"/>
<keyword evidence="6" id="KW-0067">ATP-binding</keyword>
<organism evidence="9 11">
    <name type="scientific">Streptomyces griseochromogenes</name>
    <dbReference type="NCBI Taxonomy" id="68214"/>
    <lineage>
        <taxon>Bacteria</taxon>
        <taxon>Bacillati</taxon>
        <taxon>Actinomycetota</taxon>
        <taxon>Actinomycetes</taxon>
        <taxon>Kitasatosporales</taxon>
        <taxon>Streptomycetaceae</taxon>
        <taxon>Streptomyces</taxon>
    </lineage>
</organism>
<keyword evidence="5 10" id="KW-0418">Kinase</keyword>
<feature type="compositionally biased region" description="Low complexity" evidence="7">
    <location>
        <begin position="279"/>
        <end position="289"/>
    </location>
</feature>
<dbReference type="GO" id="GO:0005524">
    <property type="term" value="F:ATP binding"/>
    <property type="evidence" value="ECO:0007669"/>
    <property type="project" value="UniProtKB-KW"/>
</dbReference>
<dbReference type="CDD" id="cd14014">
    <property type="entry name" value="STKc_PknB_like"/>
    <property type="match status" value="1"/>
</dbReference>
<proteinExistence type="predicted"/>
<evidence type="ECO:0000313" key="12">
    <source>
        <dbReference type="Proteomes" id="UP001519309"/>
    </source>
</evidence>
<evidence type="ECO:0000313" key="11">
    <source>
        <dbReference type="Proteomes" id="UP000092659"/>
    </source>
</evidence>
<dbReference type="InterPro" id="IPR011009">
    <property type="entry name" value="Kinase-like_dom_sf"/>
</dbReference>
<evidence type="ECO:0000313" key="9">
    <source>
        <dbReference type="EMBL" id="ANP48865.1"/>
    </source>
</evidence>